<dbReference type="Proteomes" id="UP000638462">
    <property type="component" value="Unassembled WGS sequence"/>
</dbReference>
<keyword evidence="2" id="KW-1185">Reference proteome</keyword>
<dbReference type="PANTHER" id="PTHR42999">
    <property type="entry name" value="ANTIBIOTIC RESISTANCE PROTEIN MCBG"/>
    <property type="match status" value="1"/>
</dbReference>
<accession>A0ABQ1T8L3</accession>
<protein>
    <recommendedName>
        <fullName evidence="3">Pentapeptide repeat-containing protein</fullName>
    </recommendedName>
</protein>
<reference evidence="2" key="1">
    <citation type="journal article" date="2019" name="Int. J. Syst. Evol. Microbiol.">
        <title>The Global Catalogue of Microorganisms (GCM) 10K type strain sequencing project: providing services to taxonomists for standard genome sequencing and annotation.</title>
        <authorList>
            <consortium name="The Broad Institute Genomics Platform"/>
            <consortium name="The Broad Institute Genome Sequencing Center for Infectious Disease"/>
            <person name="Wu L."/>
            <person name="Ma J."/>
        </authorList>
    </citation>
    <scope>NUCLEOTIDE SEQUENCE [LARGE SCALE GENOMIC DNA]</scope>
    <source>
        <strain evidence="2">CGMCC 1.15394</strain>
    </source>
</reference>
<gene>
    <name evidence="1" type="primary">mcbG</name>
    <name evidence="1" type="ORF">GCM10008027_09350</name>
</gene>
<dbReference type="RefSeq" id="WP_188727508.1">
    <property type="nucleotide sequence ID" value="NZ_BMIT01000003.1"/>
</dbReference>
<comment type="caution">
    <text evidence="1">The sequence shown here is derived from an EMBL/GenBank/DDBJ whole genome shotgun (WGS) entry which is preliminary data.</text>
</comment>
<evidence type="ECO:0000313" key="2">
    <source>
        <dbReference type="Proteomes" id="UP000638462"/>
    </source>
</evidence>
<dbReference type="InterPro" id="IPR001646">
    <property type="entry name" value="5peptide_repeat"/>
</dbReference>
<evidence type="ECO:0008006" key="3">
    <source>
        <dbReference type="Google" id="ProtNLM"/>
    </source>
</evidence>
<dbReference type="Pfam" id="PF00805">
    <property type="entry name" value="Pentapeptide"/>
    <property type="match status" value="1"/>
</dbReference>
<evidence type="ECO:0000313" key="1">
    <source>
        <dbReference type="EMBL" id="GGE86500.1"/>
    </source>
</evidence>
<dbReference type="SUPFAM" id="SSF141571">
    <property type="entry name" value="Pentapeptide repeat-like"/>
    <property type="match status" value="1"/>
</dbReference>
<organism evidence="1 2">
    <name type="scientific">Pseudoalteromonas gelatinilytica</name>
    <dbReference type="NCBI Taxonomy" id="1703256"/>
    <lineage>
        <taxon>Bacteria</taxon>
        <taxon>Pseudomonadati</taxon>
        <taxon>Pseudomonadota</taxon>
        <taxon>Gammaproteobacteria</taxon>
        <taxon>Alteromonadales</taxon>
        <taxon>Pseudoalteromonadaceae</taxon>
        <taxon>Pseudoalteromonas</taxon>
    </lineage>
</organism>
<name>A0ABQ1T8L3_9GAMM</name>
<dbReference type="Gene3D" id="2.160.20.80">
    <property type="entry name" value="E3 ubiquitin-protein ligase SopA"/>
    <property type="match status" value="1"/>
</dbReference>
<proteinExistence type="predicted"/>
<dbReference type="PANTHER" id="PTHR42999:SF1">
    <property type="entry name" value="PENTAPEPTIDE REPEAT-CONTAINING PROTEIN"/>
    <property type="match status" value="1"/>
</dbReference>
<sequence length="196" mass="22220">MIAGHSLYFEHTFEANLAGQTFSHCEFEQCEFIECDFSNSQFENCRFIECEFKNCNLAALGLRYTSLEEVSFKQCKLTSVRFTDVDWPLLASRAPVSFVGCELSHSSFFELSLKALKMRSCFAKDVDFRHADLTSADFTDTDFRDSLFQQTNLSKANFIGASHFAIDITANNISKAKFERYAALDLLAGLDIELVD</sequence>
<dbReference type="Pfam" id="PF13599">
    <property type="entry name" value="Pentapeptide_4"/>
    <property type="match status" value="1"/>
</dbReference>
<dbReference type="EMBL" id="BMIT01000003">
    <property type="protein sequence ID" value="GGE86500.1"/>
    <property type="molecule type" value="Genomic_DNA"/>
</dbReference>
<dbReference type="InterPro" id="IPR052949">
    <property type="entry name" value="PA_immunity-related"/>
</dbReference>